<dbReference type="RefSeq" id="WP_379522674.1">
    <property type="nucleotide sequence ID" value="NZ_JBHSPA010000089.1"/>
</dbReference>
<evidence type="ECO:0000256" key="1">
    <source>
        <dbReference type="SAM" id="MobiDB-lite"/>
    </source>
</evidence>
<evidence type="ECO:0000256" key="2">
    <source>
        <dbReference type="SAM" id="Phobius"/>
    </source>
</evidence>
<gene>
    <name evidence="4" type="ORF">ACFPZ3_56185</name>
</gene>
<feature type="transmembrane region" description="Helical" evidence="2">
    <location>
        <begin position="20"/>
        <end position="45"/>
    </location>
</feature>
<feature type="compositionally biased region" description="Low complexity" evidence="1">
    <location>
        <begin position="198"/>
        <end position="220"/>
    </location>
</feature>
<feature type="region of interest" description="Disordered" evidence="1">
    <location>
        <begin position="198"/>
        <end position="253"/>
    </location>
</feature>
<reference evidence="5" key="1">
    <citation type="journal article" date="2019" name="Int. J. Syst. Evol. Microbiol.">
        <title>The Global Catalogue of Microorganisms (GCM) 10K type strain sequencing project: providing services to taxonomists for standard genome sequencing and annotation.</title>
        <authorList>
            <consortium name="The Broad Institute Genomics Platform"/>
            <consortium name="The Broad Institute Genome Sequencing Center for Infectious Disease"/>
            <person name="Wu L."/>
            <person name="Ma J."/>
        </authorList>
    </citation>
    <scope>NUCLEOTIDE SEQUENCE [LARGE SCALE GENOMIC DNA]</scope>
    <source>
        <strain evidence="5">CCUG 53903</strain>
    </source>
</reference>
<sequence>MDKPEEPPPADPGEPKASRLTTIVLIVSLVLVVLVAGVLGTVAVLMTRSPDTPLLGATPPRYLDVPIHFAPVRDTKTAPCPGDPAVLDAEQKTCYLLEDGVTVPAVQQIEPLRERDGQYSVRIAIAPKFKDRLVELVDEMVADQRQIAVVLAPVQPDQPKTVVAAPIVTQHMDGDSMSIAGFTKEEADALVARLLGSSASGAPTGPATTVPTTTGAATPPAGQPTPPVTDQQTGTTGTTGGTSPTAGAGGRPLDKRYASCKEAVAAGDGPYSKGTHEEYNWYTDVDGNGVACNSGDIR</sequence>
<feature type="domain" description="Excalibur calcium-binding" evidence="3">
    <location>
        <begin position="257"/>
        <end position="292"/>
    </location>
</feature>
<feature type="compositionally biased region" description="Low complexity" evidence="1">
    <location>
        <begin position="228"/>
        <end position="246"/>
    </location>
</feature>
<name>A0ABW1D8V8_9ACTN</name>
<organism evidence="4 5">
    <name type="scientific">Nonomuraea insulae</name>
    <dbReference type="NCBI Taxonomy" id="1616787"/>
    <lineage>
        <taxon>Bacteria</taxon>
        <taxon>Bacillati</taxon>
        <taxon>Actinomycetota</taxon>
        <taxon>Actinomycetes</taxon>
        <taxon>Streptosporangiales</taxon>
        <taxon>Streptosporangiaceae</taxon>
        <taxon>Nonomuraea</taxon>
    </lineage>
</organism>
<keyword evidence="2" id="KW-1133">Transmembrane helix</keyword>
<proteinExistence type="predicted"/>
<keyword evidence="2" id="KW-0472">Membrane</keyword>
<evidence type="ECO:0000313" key="4">
    <source>
        <dbReference type="EMBL" id="MFC5833253.1"/>
    </source>
</evidence>
<dbReference type="EMBL" id="JBHSPA010000089">
    <property type="protein sequence ID" value="MFC5833253.1"/>
    <property type="molecule type" value="Genomic_DNA"/>
</dbReference>
<accession>A0ABW1D8V8</accession>
<comment type="caution">
    <text evidence="4">The sequence shown here is derived from an EMBL/GenBank/DDBJ whole genome shotgun (WGS) entry which is preliminary data.</text>
</comment>
<keyword evidence="2" id="KW-0812">Transmembrane</keyword>
<protein>
    <submittedName>
        <fullName evidence="4">Excalibur calcium-binding domain-containing protein</fullName>
    </submittedName>
</protein>
<dbReference type="InterPro" id="IPR008613">
    <property type="entry name" value="Excalibur_Ca-bd_domain"/>
</dbReference>
<dbReference type="Gene3D" id="3.30.1360.200">
    <property type="match status" value="1"/>
</dbReference>
<dbReference type="Proteomes" id="UP001596058">
    <property type="component" value="Unassembled WGS sequence"/>
</dbReference>
<keyword evidence="5" id="KW-1185">Reference proteome</keyword>
<dbReference type="Pfam" id="PF05901">
    <property type="entry name" value="Excalibur"/>
    <property type="match status" value="1"/>
</dbReference>
<evidence type="ECO:0000313" key="5">
    <source>
        <dbReference type="Proteomes" id="UP001596058"/>
    </source>
</evidence>
<evidence type="ECO:0000259" key="3">
    <source>
        <dbReference type="Pfam" id="PF05901"/>
    </source>
</evidence>